<dbReference type="OrthoDB" id="2086236at2"/>
<evidence type="ECO:0008006" key="4">
    <source>
        <dbReference type="Google" id="ProtNLM"/>
    </source>
</evidence>
<protein>
    <recommendedName>
        <fullName evidence="4">DUF3169 domain-containing protein</fullName>
    </recommendedName>
</protein>
<gene>
    <name evidence="2" type="ORF">TICRE_08400</name>
</gene>
<comment type="caution">
    <text evidence="2">The sequence shown here is derived from an EMBL/GenBank/DDBJ whole genome shotgun (WGS) entry which is preliminary data.</text>
</comment>
<keyword evidence="1" id="KW-1133">Transmembrane helix</keyword>
<feature type="transmembrane region" description="Helical" evidence="1">
    <location>
        <begin position="71"/>
        <end position="89"/>
    </location>
</feature>
<keyword evidence="1" id="KW-0812">Transmembrane</keyword>
<evidence type="ECO:0000313" key="2">
    <source>
        <dbReference type="EMBL" id="OLS03139.1"/>
    </source>
</evidence>
<name>A0A1U7M7E9_TISCR</name>
<dbReference type="Proteomes" id="UP000186112">
    <property type="component" value="Unassembled WGS sequence"/>
</dbReference>
<organism evidence="2 3">
    <name type="scientific">Tissierella creatinophila DSM 6911</name>
    <dbReference type="NCBI Taxonomy" id="1123403"/>
    <lineage>
        <taxon>Bacteria</taxon>
        <taxon>Bacillati</taxon>
        <taxon>Bacillota</taxon>
        <taxon>Tissierellia</taxon>
        <taxon>Tissierellales</taxon>
        <taxon>Tissierellaceae</taxon>
        <taxon>Tissierella</taxon>
    </lineage>
</organism>
<reference evidence="2 3" key="1">
    <citation type="submission" date="2016-02" db="EMBL/GenBank/DDBJ databases">
        <title>Genome sequence of Tissierella creatinophila DSM 6911.</title>
        <authorList>
            <person name="Poehlein A."/>
            <person name="Daniel R."/>
        </authorList>
    </citation>
    <scope>NUCLEOTIDE SEQUENCE [LARGE SCALE GENOMIC DNA]</scope>
    <source>
        <strain evidence="2 3">DSM 6911</strain>
    </source>
</reference>
<dbReference type="RefSeq" id="WP_075725455.1">
    <property type="nucleotide sequence ID" value="NZ_LTDM01000011.1"/>
</dbReference>
<evidence type="ECO:0000313" key="3">
    <source>
        <dbReference type="Proteomes" id="UP000186112"/>
    </source>
</evidence>
<keyword evidence="1" id="KW-0472">Membrane</keyword>
<feature type="transmembrane region" description="Helical" evidence="1">
    <location>
        <begin position="95"/>
        <end position="117"/>
    </location>
</feature>
<dbReference type="AlphaFoldDB" id="A0A1U7M7E9"/>
<proteinExistence type="predicted"/>
<sequence length="122" mass="14192">MFPIVITAPWGLIYLSEKSQVIFSLIMTIFTLDILMFIIYKGEYVYWINGGPTFNEAKASTSEKRKQYAKAHLDIFLKMTVFIFLYAILSLLFKLFIWIDIVVFSLAIAIASFKTVLIRFEK</sequence>
<accession>A0A1U7M7E9</accession>
<dbReference type="EMBL" id="LTDM01000011">
    <property type="protein sequence ID" value="OLS03139.1"/>
    <property type="molecule type" value="Genomic_DNA"/>
</dbReference>
<feature type="transmembrane region" description="Helical" evidence="1">
    <location>
        <begin position="20"/>
        <end position="40"/>
    </location>
</feature>
<keyword evidence="3" id="KW-1185">Reference proteome</keyword>
<evidence type="ECO:0000256" key="1">
    <source>
        <dbReference type="SAM" id="Phobius"/>
    </source>
</evidence>